<reference evidence="7" key="1">
    <citation type="journal article" date="2021" name="PeerJ">
        <title>Extensive microbial diversity within the chicken gut microbiome revealed by metagenomics and culture.</title>
        <authorList>
            <person name="Gilroy R."/>
            <person name="Ravi A."/>
            <person name="Getino M."/>
            <person name="Pursley I."/>
            <person name="Horton D.L."/>
            <person name="Alikhan N.F."/>
            <person name="Baker D."/>
            <person name="Gharbi K."/>
            <person name="Hall N."/>
            <person name="Watson M."/>
            <person name="Adriaenssens E.M."/>
            <person name="Foster-Nyarko E."/>
            <person name="Jarju S."/>
            <person name="Secka A."/>
            <person name="Antonio M."/>
            <person name="Oren A."/>
            <person name="Chaudhuri R.R."/>
            <person name="La Ragione R."/>
            <person name="Hildebrand F."/>
            <person name="Pallen M.J."/>
        </authorList>
    </citation>
    <scope>NUCLEOTIDE SEQUENCE</scope>
    <source>
        <strain evidence="7">ChiGjej2B2-7701</strain>
    </source>
</reference>
<keyword evidence="3 5" id="KW-0732">Signal</keyword>
<reference evidence="7" key="2">
    <citation type="submission" date="2021-09" db="EMBL/GenBank/DDBJ databases">
        <authorList>
            <person name="Gilroy R."/>
        </authorList>
    </citation>
    <scope>NUCLEOTIDE SEQUENCE</scope>
    <source>
        <strain evidence="7">ChiGjej2B2-7701</strain>
    </source>
</reference>
<organism evidence="7 9">
    <name type="scientific">Collinsella ihumii</name>
    <dbReference type="NCBI Taxonomy" id="1720204"/>
    <lineage>
        <taxon>Bacteria</taxon>
        <taxon>Bacillati</taxon>
        <taxon>Actinomycetota</taxon>
        <taxon>Coriobacteriia</taxon>
        <taxon>Coriobacteriales</taxon>
        <taxon>Coriobacteriaceae</taxon>
        <taxon>Collinsella</taxon>
    </lineage>
</organism>
<evidence type="ECO:0000256" key="3">
    <source>
        <dbReference type="ARBA" id="ARBA00022729"/>
    </source>
</evidence>
<feature type="domain" description="Solute-binding protein family 3/N-terminal" evidence="6">
    <location>
        <begin position="60"/>
        <end position="281"/>
    </location>
</feature>
<reference evidence="8" key="4">
    <citation type="submission" date="2023-08" db="EMBL/GenBank/DDBJ databases">
        <title>Identification and characterization of horizontal gene transfer across gut microbiota members of farm animals based on homology search.</title>
        <authorList>
            <person name="Schwarzerova J."/>
            <person name="Nykrynova M."/>
            <person name="Jureckova K."/>
            <person name="Cejkova D."/>
            <person name="Rychlik I."/>
        </authorList>
    </citation>
    <scope>NUCLEOTIDE SEQUENCE</scope>
    <source>
        <strain evidence="8">15_COKtk</strain>
    </source>
</reference>
<dbReference type="CDD" id="cd13530">
    <property type="entry name" value="PBP2_peptides_like"/>
    <property type="match status" value="1"/>
</dbReference>
<dbReference type="Proteomes" id="UP000746751">
    <property type="component" value="Unassembled WGS sequence"/>
</dbReference>
<dbReference type="SUPFAM" id="SSF53850">
    <property type="entry name" value="Periplasmic binding protein-like II"/>
    <property type="match status" value="1"/>
</dbReference>
<dbReference type="InterPro" id="IPR006311">
    <property type="entry name" value="TAT_signal"/>
</dbReference>
<dbReference type="PROSITE" id="PS01039">
    <property type="entry name" value="SBP_BACTERIAL_3"/>
    <property type="match status" value="1"/>
</dbReference>
<evidence type="ECO:0000256" key="4">
    <source>
        <dbReference type="RuleBase" id="RU003744"/>
    </source>
</evidence>
<evidence type="ECO:0000313" key="7">
    <source>
        <dbReference type="EMBL" id="HJG31593.1"/>
    </source>
</evidence>
<comment type="caution">
    <text evidence="7">The sequence shown here is derived from an EMBL/GenBank/DDBJ whole genome shotgun (WGS) entry which is preliminary data.</text>
</comment>
<dbReference type="EMBL" id="JAUEIR010000002">
    <property type="protein sequence ID" value="MDN0068759.1"/>
    <property type="molecule type" value="Genomic_DNA"/>
</dbReference>
<dbReference type="AlphaFoldDB" id="A0A921IRU5"/>
<dbReference type="Proteomes" id="UP001168505">
    <property type="component" value="Unassembled WGS sequence"/>
</dbReference>
<reference evidence="8" key="3">
    <citation type="submission" date="2023-06" db="EMBL/GenBank/DDBJ databases">
        <authorList>
            <person name="Zeman M."/>
            <person name="Kubasova T."/>
            <person name="Jahodarova E."/>
            <person name="Nykrynova M."/>
            <person name="Rychlik I."/>
        </authorList>
    </citation>
    <scope>NUCLEOTIDE SEQUENCE</scope>
    <source>
        <strain evidence="8">15_COKtk</strain>
    </source>
</reference>
<name>A0A921IRU5_9ACTN</name>
<dbReference type="GO" id="GO:0030313">
    <property type="term" value="C:cell envelope"/>
    <property type="evidence" value="ECO:0007669"/>
    <property type="project" value="UniProtKB-SubCell"/>
</dbReference>
<evidence type="ECO:0000313" key="8">
    <source>
        <dbReference type="EMBL" id="MDN0068759.1"/>
    </source>
</evidence>
<dbReference type="PANTHER" id="PTHR35936:SF19">
    <property type="entry name" value="AMINO-ACID-BINDING PROTEIN YXEM-RELATED"/>
    <property type="match status" value="1"/>
</dbReference>
<dbReference type="SMART" id="SM00062">
    <property type="entry name" value="PBPb"/>
    <property type="match status" value="1"/>
</dbReference>
<evidence type="ECO:0000259" key="6">
    <source>
        <dbReference type="SMART" id="SM00062"/>
    </source>
</evidence>
<dbReference type="InterPro" id="IPR001638">
    <property type="entry name" value="Solute-binding_3/MltF_N"/>
</dbReference>
<sequence length="283" mass="29274">MNITRRQFVPLAAASAMAAFGVAGCSNDTASTATGSTPAADAGSADTSSDGELTLFESGKLTFATSPDYPPFENLEDGEYVGLDMDLGRAIADYLGLECVYTNIDFDGIIPAIVAGGQADAGLSGISITPEREEQVLFTDPYYIDNQAVAVMSDNTEITEDNAAEALNNEAVTIAVQSGSTGADFAAENFPNAEQLPFPNFTDAFAAVQAGQADAVCGNKAVVDQMLAGAYSDEHTVLTSATGEEYAIAVSQDNPDLVDAMNEAIAALTEDGTLDEIIANNMG</sequence>
<accession>A0A921IRU5</accession>
<evidence type="ECO:0000313" key="9">
    <source>
        <dbReference type="Proteomes" id="UP000746751"/>
    </source>
</evidence>
<evidence type="ECO:0000256" key="1">
    <source>
        <dbReference type="ARBA" id="ARBA00004196"/>
    </source>
</evidence>
<comment type="subcellular location">
    <subcellularLocation>
        <location evidence="1">Cell envelope</location>
    </subcellularLocation>
</comment>
<feature type="signal peptide" evidence="5">
    <location>
        <begin position="1"/>
        <end position="18"/>
    </location>
</feature>
<dbReference type="Gene3D" id="3.40.190.10">
    <property type="entry name" value="Periplasmic binding protein-like II"/>
    <property type="match status" value="2"/>
</dbReference>
<evidence type="ECO:0000256" key="5">
    <source>
        <dbReference type="SAM" id="SignalP"/>
    </source>
</evidence>
<dbReference type="RefSeq" id="WP_066828620.1">
    <property type="nucleotide sequence ID" value="NZ_CABKVW010000001.1"/>
</dbReference>
<gene>
    <name evidence="7" type="ORF">K8U80_09425</name>
    <name evidence="8" type="ORF">QVN40_03450</name>
</gene>
<dbReference type="PANTHER" id="PTHR35936">
    <property type="entry name" value="MEMBRANE-BOUND LYTIC MUREIN TRANSGLYCOSYLASE F"/>
    <property type="match status" value="1"/>
</dbReference>
<protein>
    <submittedName>
        <fullName evidence="7">ABC transporter substrate-binding protein</fullName>
    </submittedName>
</protein>
<dbReference type="InterPro" id="IPR018313">
    <property type="entry name" value="SBP_3_CS"/>
</dbReference>
<proteinExistence type="inferred from homology"/>
<comment type="similarity">
    <text evidence="2 4">Belongs to the bacterial solute-binding protein 3 family.</text>
</comment>
<dbReference type="Pfam" id="PF00497">
    <property type="entry name" value="SBP_bac_3"/>
    <property type="match status" value="1"/>
</dbReference>
<feature type="chain" id="PRO_5038472706" evidence="5">
    <location>
        <begin position="19"/>
        <end position="283"/>
    </location>
</feature>
<dbReference type="PROSITE" id="PS51318">
    <property type="entry name" value="TAT"/>
    <property type="match status" value="1"/>
</dbReference>
<dbReference type="PROSITE" id="PS51257">
    <property type="entry name" value="PROKAR_LIPOPROTEIN"/>
    <property type="match status" value="1"/>
</dbReference>
<dbReference type="EMBL" id="DYVF01000055">
    <property type="protein sequence ID" value="HJG31593.1"/>
    <property type="molecule type" value="Genomic_DNA"/>
</dbReference>
<evidence type="ECO:0000256" key="2">
    <source>
        <dbReference type="ARBA" id="ARBA00010333"/>
    </source>
</evidence>